<keyword evidence="2" id="KW-1185">Reference proteome</keyword>
<name>A0A5C0VNB1_9SPHI</name>
<proteinExistence type="predicted"/>
<reference evidence="1 2" key="1">
    <citation type="submission" date="2019-08" db="EMBL/GenBank/DDBJ databases">
        <title>Pedobacter sp. nov., isolated from Han river, South Korea.</title>
        <authorList>
            <person name="Lee D.-H."/>
            <person name="Kim Y.-S."/>
            <person name="Hwang E.-M."/>
            <person name="Le Tran T.C."/>
            <person name="Cha C.-J."/>
        </authorList>
    </citation>
    <scope>NUCLEOTIDE SEQUENCE [LARGE SCALE GENOMIC DNA]</scope>
    <source>
        <strain evidence="1 2">CJ43</strain>
    </source>
</reference>
<gene>
    <name evidence="1" type="ORF">FYC62_16850</name>
</gene>
<accession>A0A5C0VNB1</accession>
<evidence type="ECO:0000313" key="2">
    <source>
        <dbReference type="Proteomes" id="UP000323653"/>
    </source>
</evidence>
<dbReference type="RefSeq" id="WP_149075787.1">
    <property type="nucleotide sequence ID" value="NZ_CP043329.1"/>
</dbReference>
<dbReference type="AlphaFoldDB" id="A0A5C0VNB1"/>
<organism evidence="1 2">
    <name type="scientific">Pedobacter aquae</name>
    <dbReference type="NCBI Taxonomy" id="2605747"/>
    <lineage>
        <taxon>Bacteria</taxon>
        <taxon>Pseudomonadati</taxon>
        <taxon>Bacteroidota</taxon>
        <taxon>Sphingobacteriia</taxon>
        <taxon>Sphingobacteriales</taxon>
        <taxon>Sphingobacteriaceae</taxon>
        <taxon>Pedobacter</taxon>
    </lineage>
</organism>
<protein>
    <submittedName>
        <fullName evidence="1">Uncharacterized protein</fullName>
    </submittedName>
</protein>
<sequence length="260" mass="30728">MNIKRVTLSNGEYVCDIDISINEWKVILQDENLLNENYRDVLIKFYSEPNHKSTCKALGDKYNVSPQSYNSTITNFAKAVQKKLNRFEIIGTDGKPSYWIIPMQGRYIGGFFEWTLRPELVQAMEELNLKGKHLLQKIYDEAIENKNWVFFDWFPSYKKSVQEFKEQTINNNWTDTVFQKLVKDTTKNGISDLQQGNFTWEEFEKIKNNWSEIQPIIKSIAEENQISKAQYQEILVFLVNKLRGIDLLELTELLRHFFQT</sequence>
<dbReference type="EMBL" id="CP043329">
    <property type="protein sequence ID" value="QEK53163.1"/>
    <property type="molecule type" value="Genomic_DNA"/>
</dbReference>
<dbReference type="Proteomes" id="UP000323653">
    <property type="component" value="Chromosome"/>
</dbReference>
<evidence type="ECO:0000313" key="1">
    <source>
        <dbReference type="EMBL" id="QEK53163.1"/>
    </source>
</evidence>
<dbReference type="KEGG" id="pej:FYC62_16850"/>